<keyword evidence="3" id="KW-0472">Membrane</keyword>
<dbReference type="CDD" id="cd00042">
    <property type="entry name" value="CY"/>
    <property type="match status" value="1"/>
</dbReference>
<reference evidence="5" key="1">
    <citation type="submission" date="2025-08" db="UniProtKB">
        <authorList>
            <consortium name="Ensembl"/>
        </authorList>
    </citation>
    <scope>IDENTIFICATION</scope>
</reference>
<keyword evidence="6" id="KW-1185">Reference proteome</keyword>
<dbReference type="AlphaFoldDB" id="A0A3B4BBC0"/>
<dbReference type="Proteomes" id="UP000261520">
    <property type="component" value="Unplaced"/>
</dbReference>
<dbReference type="SUPFAM" id="SSF54403">
    <property type="entry name" value="Cystatin/monellin"/>
    <property type="match status" value="1"/>
</dbReference>
<dbReference type="Ensembl" id="ENSPMGT00000027462.1">
    <property type="protein sequence ID" value="ENSPMGP00000025784.1"/>
    <property type="gene ID" value="ENSPMGG00000020803.1"/>
</dbReference>
<evidence type="ECO:0000259" key="4">
    <source>
        <dbReference type="SMART" id="SM00043"/>
    </source>
</evidence>
<dbReference type="GO" id="GO:0031982">
    <property type="term" value="C:vesicle"/>
    <property type="evidence" value="ECO:0007669"/>
    <property type="project" value="TreeGrafter"/>
</dbReference>
<reference evidence="5" key="2">
    <citation type="submission" date="2025-09" db="UniProtKB">
        <authorList>
            <consortium name="Ensembl"/>
        </authorList>
    </citation>
    <scope>IDENTIFICATION</scope>
</reference>
<proteinExistence type="inferred from homology"/>
<dbReference type="Pfam" id="PF00031">
    <property type="entry name" value="Cystatin"/>
    <property type="match status" value="1"/>
</dbReference>
<keyword evidence="2" id="KW-1015">Disulfide bond</keyword>
<name>A0A3B4BBC0_9GOBI</name>
<dbReference type="SMART" id="SM00043">
    <property type="entry name" value="CY"/>
    <property type="match status" value="1"/>
</dbReference>
<dbReference type="GO" id="GO:0005737">
    <property type="term" value="C:cytoplasm"/>
    <property type="evidence" value="ECO:0007669"/>
    <property type="project" value="TreeGrafter"/>
</dbReference>
<dbReference type="PANTHER" id="PTHR46186">
    <property type="entry name" value="CYSTATIN"/>
    <property type="match status" value="1"/>
</dbReference>
<evidence type="ECO:0000256" key="3">
    <source>
        <dbReference type="SAM" id="Phobius"/>
    </source>
</evidence>
<evidence type="ECO:0000313" key="5">
    <source>
        <dbReference type="Ensembl" id="ENSPMGP00000025784.1"/>
    </source>
</evidence>
<dbReference type="InterPro" id="IPR000010">
    <property type="entry name" value="Cystatin_dom"/>
</dbReference>
<organism evidence="5 6">
    <name type="scientific">Periophthalmus magnuspinnatus</name>
    <dbReference type="NCBI Taxonomy" id="409849"/>
    <lineage>
        <taxon>Eukaryota</taxon>
        <taxon>Metazoa</taxon>
        <taxon>Chordata</taxon>
        <taxon>Craniata</taxon>
        <taxon>Vertebrata</taxon>
        <taxon>Euteleostomi</taxon>
        <taxon>Actinopterygii</taxon>
        <taxon>Neopterygii</taxon>
        <taxon>Teleostei</taxon>
        <taxon>Neoteleostei</taxon>
        <taxon>Acanthomorphata</taxon>
        <taxon>Gobiaria</taxon>
        <taxon>Gobiiformes</taxon>
        <taxon>Gobioidei</taxon>
        <taxon>Gobiidae</taxon>
        <taxon>Oxudercinae</taxon>
        <taxon>Periophthalmus</taxon>
    </lineage>
</organism>
<keyword evidence="3" id="KW-1133">Transmembrane helix</keyword>
<dbReference type="PANTHER" id="PTHR46186:SF12">
    <property type="entry name" value="CYSTATIN C (AMYLOID ANGIOPATHY AND CEREBRAL HEMORRHAGE)-RELATED"/>
    <property type="match status" value="1"/>
</dbReference>
<dbReference type="Gene3D" id="3.10.450.10">
    <property type="match status" value="1"/>
</dbReference>
<evidence type="ECO:0000313" key="6">
    <source>
        <dbReference type="Proteomes" id="UP000261520"/>
    </source>
</evidence>
<evidence type="ECO:0000256" key="1">
    <source>
        <dbReference type="ARBA" id="ARBA00009403"/>
    </source>
</evidence>
<keyword evidence="3" id="KW-0812">Transmembrane</keyword>
<feature type="domain" description="Cystatin" evidence="4">
    <location>
        <begin position="37"/>
        <end position="138"/>
    </location>
</feature>
<dbReference type="GO" id="GO:0004869">
    <property type="term" value="F:cysteine-type endopeptidase inhibitor activity"/>
    <property type="evidence" value="ECO:0007669"/>
    <property type="project" value="InterPro"/>
</dbReference>
<accession>A0A3B4BBC0</accession>
<protein>
    <recommendedName>
        <fullName evidence="4">Cystatin domain-containing protein</fullName>
    </recommendedName>
</protein>
<comment type="similarity">
    <text evidence="1">Belongs to the cystatin family.</text>
</comment>
<feature type="transmembrane region" description="Helical" evidence="3">
    <location>
        <begin position="21"/>
        <end position="40"/>
    </location>
</feature>
<dbReference type="FunFam" id="3.10.450.10:FF:000004">
    <property type="entry name" value="Cystatin C"/>
    <property type="match status" value="1"/>
</dbReference>
<dbReference type="GO" id="GO:0005615">
    <property type="term" value="C:extracellular space"/>
    <property type="evidence" value="ECO:0007669"/>
    <property type="project" value="TreeGrafter"/>
</dbReference>
<evidence type="ECO:0000256" key="2">
    <source>
        <dbReference type="ARBA" id="ARBA00023157"/>
    </source>
</evidence>
<sequence length="143" mass="16268">MNLTRICLKHVPILLLTLQKWTLVVAFFILCANAFGNLVGGRQNVDLNEDKSASDALNHAVRQHNSKNTYLEVVTKVLLAQSQVVAGVKYFFTVLMVRTNCKMNSQYSETNCPLTFKCEFTVWSRPWMKSTIVTEKCNKFNST</sequence>
<dbReference type="InterPro" id="IPR046350">
    <property type="entry name" value="Cystatin_sf"/>
</dbReference>